<gene>
    <name evidence="1" type="ORF">GCM10023196_000790</name>
</gene>
<evidence type="ECO:0000313" key="2">
    <source>
        <dbReference type="Proteomes" id="UP001501442"/>
    </source>
</evidence>
<reference evidence="2" key="1">
    <citation type="journal article" date="2019" name="Int. J. Syst. Evol. Microbiol.">
        <title>The Global Catalogue of Microorganisms (GCM) 10K type strain sequencing project: providing services to taxonomists for standard genome sequencing and annotation.</title>
        <authorList>
            <consortium name="The Broad Institute Genomics Platform"/>
            <consortium name="The Broad Institute Genome Sequencing Center for Infectious Disease"/>
            <person name="Wu L."/>
            <person name="Ma J."/>
        </authorList>
    </citation>
    <scope>NUCLEOTIDE SEQUENCE [LARGE SCALE GENOMIC DNA]</scope>
    <source>
        <strain evidence="2">JCM 17939</strain>
    </source>
</reference>
<dbReference type="EMBL" id="BAABHK010000001">
    <property type="protein sequence ID" value="GAA4619709.1"/>
    <property type="molecule type" value="Genomic_DNA"/>
</dbReference>
<proteinExistence type="predicted"/>
<dbReference type="Gene3D" id="3.40.50.720">
    <property type="entry name" value="NAD(P)-binding Rossmann-like Domain"/>
    <property type="match status" value="1"/>
</dbReference>
<accession>A0ABP8U1C0</accession>
<dbReference type="Proteomes" id="UP001501442">
    <property type="component" value="Unassembled WGS sequence"/>
</dbReference>
<protein>
    <recommendedName>
        <fullName evidence="3">Zinc-binding dehydrogenase</fullName>
    </recommendedName>
</protein>
<evidence type="ECO:0008006" key="3">
    <source>
        <dbReference type="Google" id="ProtNLM"/>
    </source>
</evidence>
<evidence type="ECO:0000313" key="1">
    <source>
        <dbReference type="EMBL" id="GAA4619709.1"/>
    </source>
</evidence>
<name>A0ABP8U1C0_9ACTN</name>
<sequence>MTTHSWRGHRLDRGAGFDPVDFYHTPGARLQGLWLGSFMAAGTDCGPMLARLVGLVSQGRLRSPIDDVLPWTEVGKATERLTGQRVDGKIVLEVR</sequence>
<comment type="caution">
    <text evidence="1">The sequence shown here is derived from an EMBL/GenBank/DDBJ whole genome shotgun (WGS) entry which is preliminary data.</text>
</comment>
<dbReference type="Pfam" id="PF13602">
    <property type="entry name" value="ADH_zinc_N_2"/>
    <property type="match status" value="1"/>
</dbReference>
<keyword evidence="2" id="KW-1185">Reference proteome</keyword>
<dbReference type="Gene3D" id="3.90.180.10">
    <property type="entry name" value="Medium-chain alcohol dehydrogenases, catalytic domain"/>
    <property type="match status" value="1"/>
</dbReference>
<organism evidence="1 2">
    <name type="scientific">Actinoallomurus vinaceus</name>
    <dbReference type="NCBI Taxonomy" id="1080074"/>
    <lineage>
        <taxon>Bacteria</taxon>
        <taxon>Bacillati</taxon>
        <taxon>Actinomycetota</taxon>
        <taxon>Actinomycetes</taxon>
        <taxon>Streptosporangiales</taxon>
        <taxon>Thermomonosporaceae</taxon>
        <taxon>Actinoallomurus</taxon>
    </lineage>
</organism>
<dbReference type="RefSeq" id="WP_345428112.1">
    <property type="nucleotide sequence ID" value="NZ_BAABHK010000001.1"/>
</dbReference>